<dbReference type="AlphaFoldDB" id="A0AAD7GNJ9"/>
<evidence type="ECO:0000313" key="2">
    <source>
        <dbReference type="Proteomes" id="UP001221757"/>
    </source>
</evidence>
<dbReference type="EMBL" id="JARKIE010000035">
    <property type="protein sequence ID" value="KAJ7696198.1"/>
    <property type="molecule type" value="Genomic_DNA"/>
</dbReference>
<reference evidence="1" key="1">
    <citation type="submission" date="2023-03" db="EMBL/GenBank/DDBJ databases">
        <title>Massive genome expansion in bonnet fungi (Mycena s.s.) driven by repeated elements and novel gene families across ecological guilds.</title>
        <authorList>
            <consortium name="Lawrence Berkeley National Laboratory"/>
            <person name="Harder C.B."/>
            <person name="Miyauchi S."/>
            <person name="Viragh M."/>
            <person name="Kuo A."/>
            <person name="Thoen E."/>
            <person name="Andreopoulos B."/>
            <person name="Lu D."/>
            <person name="Skrede I."/>
            <person name="Drula E."/>
            <person name="Henrissat B."/>
            <person name="Morin E."/>
            <person name="Kohler A."/>
            <person name="Barry K."/>
            <person name="LaButti K."/>
            <person name="Morin E."/>
            <person name="Salamov A."/>
            <person name="Lipzen A."/>
            <person name="Mereny Z."/>
            <person name="Hegedus B."/>
            <person name="Baldrian P."/>
            <person name="Stursova M."/>
            <person name="Weitz H."/>
            <person name="Taylor A."/>
            <person name="Grigoriev I.V."/>
            <person name="Nagy L.G."/>
            <person name="Martin F."/>
            <person name="Kauserud H."/>
        </authorList>
    </citation>
    <scope>NUCLEOTIDE SEQUENCE</scope>
    <source>
        <strain evidence="1">CBHHK067</strain>
    </source>
</reference>
<keyword evidence="2" id="KW-1185">Reference proteome</keyword>
<proteinExistence type="predicted"/>
<name>A0AAD7GNJ9_MYCRO</name>
<comment type="caution">
    <text evidence="1">The sequence shown here is derived from an EMBL/GenBank/DDBJ whole genome shotgun (WGS) entry which is preliminary data.</text>
</comment>
<dbReference type="Proteomes" id="UP001221757">
    <property type="component" value="Unassembled WGS sequence"/>
</dbReference>
<organism evidence="1 2">
    <name type="scientific">Mycena rosella</name>
    <name type="common">Pink bonnet</name>
    <name type="synonym">Agaricus rosellus</name>
    <dbReference type="NCBI Taxonomy" id="1033263"/>
    <lineage>
        <taxon>Eukaryota</taxon>
        <taxon>Fungi</taxon>
        <taxon>Dikarya</taxon>
        <taxon>Basidiomycota</taxon>
        <taxon>Agaricomycotina</taxon>
        <taxon>Agaricomycetes</taxon>
        <taxon>Agaricomycetidae</taxon>
        <taxon>Agaricales</taxon>
        <taxon>Marasmiineae</taxon>
        <taxon>Mycenaceae</taxon>
        <taxon>Mycena</taxon>
    </lineage>
</organism>
<accession>A0AAD7GNJ9</accession>
<sequence length="66" mass="7467">MLLKVFASLFGTLGAYAVYQIFKAVYHEVTSPIKNLSGPPSTHWFFGNVKDLFNDVGVLRFYESCM</sequence>
<gene>
    <name evidence="1" type="ORF">B0H17DRAFT_406174</name>
</gene>
<evidence type="ECO:0000313" key="1">
    <source>
        <dbReference type="EMBL" id="KAJ7696198.1"/>
    </source>
</evidence>
<protein>
    <submittedName>
        <fullName evidence="1">Uncharacterized protein</fullName>
    </submittedName>
</protein>